<dbReference type="PANTHER" id="PTHR34153">
    <property type="entry name" value="SI:CH211-262H13.3-RELATED-RELATED"/>
    <property type="match status" value="1"/>
</dbReference>
<feature type="compositionally biased region" description="Basic and acidic residues" evidence="1">
    <location>
        <begin position="53"/>
        <end position="63"/>
    </location>
</feature>
<dbReference type="PANTHER" id="PTHR34153:SF2">
    <property type="entry name" value="SI:CH211-262H13.3-RELATED"/>
    <property type="match status" value="1"/>
</dbReference>
<protein>
    <recommendedName>
        <fullName evidence="2">DUF4806 domain-containing protein</fullName>
    </recommendedName>
</protein>
<name>H2Y7Q0_CIOSA</name>
<dbReference type="InParanoid" id="H2Y7Q0"/>
<evidence type="ECO:0000259" key="2">
    <source>
        <dbReference type="Pfam" id="PF16064"/>
    </source>
</evidence>
<proteinExistence type="predicted"/>
<reference evidence="3" key="2">
    <citation type="submission" date="2025-08" db="UniProtKB">
        <authorList>
            <consortium name="Ensembl"/>
        </authorList>
    </citation>
    <scope>IDENTIFICATION</scope>
</reference>
<dbReference type="Ensembl" id="ENSCSAVT00000001364.1">
    <property type="protein sequence ID" value="ENSCSAVP00000001348.1"/>
    <property type="gene ID" value="ENSCSAVG00000000751.1"/>
</dbReference>
<sequence>MCMWPPYTPNTLSKAIKNLEQPSKSWVTSGVKRIMGFAENYQEARRKAHRAEKHTDIESSTEQRKKRPSSKMLSSDSDEDELAPRKKQCSFSNIPEVPSQPPKNIFTTSSKSSDDSDDTIPVESENSFQEDVNIDKELQRNFSRNKLKPSAVEQTMLISMENIKFQLTHNQALLKAIMEQSNMCADVNVPELPGNIILPLNCNDEVDKLELEFENDELKKKMIAYLGTIGGHDTANTVRRIMATLLTNNCAKYFNMKGRGKSQDWLKRTY</sequence>
<evidence type="ECO:0000313" key="3">
    <source>
        <dbReference type="Ensembl" id="ENSCSAVP00000001348.1"/>
    </source>
</evidence>
<feature type="region of interest" description="Disordered" evidence="1">
    <location>
        <begin position="42"/>
        <end position="129"/>
    </location>
</feature>
<reference evidence="3" key="3">
    <citation type="submission" date="2025-09" db="UniProtKB">
        <authorList>
            <consortium name="Ensembl"/>
        </authorList>
    </citation>
    <scope>IDENTIFICATION</scope>
</reference>
<dbReference type="AlphaFoldDB" id="H2Y7Q0"/>
<dbReference type="STRING" id="51511.ENSCSAVP00000001348"/>
<accession>H2Y7Q0</accession>
<dbReference type="eggNOG" id="ENOG502S8MX">
    <property type="taxonomic scope" value="Eukaryota"/>
</dbReference>
<evidence type="ECO:0000256" key="1">
    <source>
        <dbReference type="SAM" id="MobiDB-lite"/>
    </source>
</evidence>
<dbReference type="HOGENOM" id="CLU_1030391_0_0_1"/>
<evidence type="ECO:0000313" key="4">
    <source>
        <dbReference type="Proteomes" id="UP000007875"/>
    </source>
</evidence>
<reference evidence="4" key="1">
    <citation type="submission" date="2003-08" db="EMBL/GenBank/DDBJ databases">
        <authorList>
            <person name="Birren B."/>
            <person name="Nusbaum C."/>
            <person name="Abebe A."/>
            <person name="Abouelleil A."/>
            <person name="Adekoya E."/>
            <person name="Ait-zahra M."/>
            <person name="Allen N."/>
            <person name="Allen T."/>
            <person name="An P."/>
            <person name="Anderson M."/>
            <person name="Anderson S."/>
            <person name="Arachchi H."/>
            <person name="Armbruster J."/>
            <person name="Bachantsang P."/>
            <person name="Baldwin J."/>
            <person name="Barry A."/>
            <person name="Bayul T."/>
            <person name="Blitshsteyn B."/>
            <person name="Bloom T."/>
            <person name="Blye J."/>
            <person name="Boguslavskiy L."/>
            <person name="Borowsky M."/>
            <person name="Boukhgalter B."/>
            <person name="Brunache A."/>
            <person name="Butler J."/>
            <person name="Calixte N."/>
            <person name="Calvo S."/>
            <person name="Camarata J."/>
            <person name="Campo K."/>
            <person name="Chang J."/>
            <person name="Cheshatsang Y."/>
            <person name="Citroen M."/>
            <person name="Collymore A."/>
            <person name="Considine T."/>
            <person name="Cook A."/>
            <person name="Cooke P."/>
            <person name="Corum B."/>
            <person name="Cuomo C."/>
            <person name="David R."/>
            <person name="Dawoe T."/>
            <person name="Degray S."/>
            <person name="Dodge S."/>
            <person name="Dooley K."/>
            <person name="Dorje P."/>
            <person name="Dorjee K."/>
            <person name="Dorris L."/>
            <person name="Duffey N."/>
            <person name="Dupes A."/>
            <person name="Elkins T."/>
            <person name="Engels R."/>
            <person name="Erickson J."/>
            <person name="Farina A."/>
            <person name="Faro S."/>
            <person name="Ferreira P."/>
            <person name="Fischer H."/>
            <person name="Fitzgerald M."/>
            <person name="Foley K."/>
            <person name="Gage D."/>
            <person name="Galagan J."/>
            <person name="Gearin G."/>
            <person name="Gnerre S."/>
            <person name="Gnirke A."/>
            <person name="Goyette A."/>
            <person name="Graham J."/>
            <person name="Grandbois E."/>
            <person name="Gyaltsen K."/>
            <person name="Hafez N."/>
            <person name="Hagopian D."/>
            <person name="Hagos B."/>
            <person name="Hall J."/>
            <person name="Hatcher B."/>
            <person name="Heller A."/>
            <person name="Higgins H."/>
            <person name="Honan T."/>
            <person name="Horn A."/>
            <person name="Houde N."/>
            <person name="Hughes L."/>
            <person name="Hulme W."/>
            <person name="Husby E."/>
            <person name="Iliev I."/>
            <person name="Jaffe D."/>
            <person name="Jones C."/>
            <person name="Kamal M."/>
            <person name="Kamat A."/>
            <person name="Kamvysselis M."/>
            <person name="Karlsson E."/>
            <person name="Kells C."/>
            <person name="Kieu A."/>
            <person name="Kisner P."/>
            <person name="Kodira C."/>
            <person name="Kulbokas E."/>
            <person name="Labutti K."/>
            <person name="Lama D."/>
            <person name="Landers T."/>
            <person name="Leger J."/>
            <person name="Levine S."/>
            <person name="Lewis D."/>
            <person name="Lewis T."/>
            <person name="Lindblad-toh K."/>
            <person name="Liu X."/>
            <person name="Lokyitsang T."/>
            <person name="Lokyitsang Y."/>
            <person name="Lucien O."/>
            <person name="Lui A."/>
            <person name="Ma L.J."/>
            <person name="Mabbitt R."/>
            <person name="Macdonald J."/>
            <person name="Maclean C."/>
            <person name="Major J."/>
            <person name="Manning J."/>
            <person name="Marabella R."/>
            <person name="Maru K."/>
            <person name="Matthews C."/>
            <person name="Mauceli E."/>
            <person name="Mccarthy M."/>
            <person name="Mcdonough S."/>
            <person name="Mcghee T."/>
            <person name="Meldrim J."/>
            <person name="Meneus L."/>
            <person name="Mesirov J."/>
            <person name="Mihalev A."/>
            <person name="Mihova T."/>
            <person name="Mikkelsen T."/>
            <person name="Mlenga V."/>
            <person name="Moru K."/>
            <person name="Mozes J."/>
            <person name="Mulrain L."/>
            <person name="Munson G."/>
            <person name="Naylor J."/>
            <person name="Newes C."/>
            <person name="Nguyen C."/>
            <person name="Nguyen N."/>
            <person name="Nguyen T."/>
            <person name="Nicol R."/>
            <person name="Nielsen C."/>
            <person name="Nizzari M."/>
            <person name="Norbu C."/>
            <person name="Norbu N."/>
            <person name="O'donnell P."/>
            <person name="Okoawo O."/>
            <person name="O'leary S."/>
            <person name="Omotosho B."/>
            <person name="O'neill K."/>
            <person name="Osman S."/>
            <person name="Parker S."/>
            <person name="Perrin D."/>
            <person name="Phunkhang P."/>
            <person name="Piqani B."/>
            <person name="Purcell S."/>
            <person name="Rachupka T."/>
            <person name="Ramasamy U."/>
            <person name="Rameau R."/>
            <person name="Ray V."/>
            <person name="Raymond C."/>
            <person name="Retta R."/>
            <person name="Richardson S."/>
            <person name="Rise C."/>
            <person name="Rodriguez J."/>
            <person name="Rogers J."/>
            <person name="Rogov P."/>
            <person name="Rutman M."/>
            <person name="Schupbach R."/>
            <person name="Seaman C."/>
            <person name="Settipalli S."/>
            <person name="Sharpe T."/>
            <person name="Sheridan J."/>
            <person name="Sherpa N."/>
            <person name="Shi J."/>
            <person name="Smirnov S."/>
            <person name="Smith C."/>
            <person name="Sougnez C."/>
            <person name="Spencer B."/>
            <person name="Stalker J."/>
            <person name="Stange-thomann N."/>
            <person name="Stavropoulos S."/>
            <person name="Stetson K."/>
            <person name="Stone C."/>
            <person name="Stone S."/>
            <person name="Stubbs M."/>
            <person name="Talamas J."/>
            <person name="Tchuinga P."/>
            <person name="Tenzing P."/>
            <person name="Tesfaye S."/>
            <person name="Theodore J."/>
            <person name="Thoulutsang Y."/>
            <person name="Topham K."/>
            <person name="Towey S."/>
            <person name="Tsamla T."/>
            <person name="Tsomo N."/>
            <person name="Vallee D."/>
            <person name="Vassiliev H."/>
            <person name="Venkataraman V."/>
            <person name="Vinson J."/>
            <person name="Vo A."/>
            <person name="Wade C."/>
            <person name="Wang S."/>
            <person name="Wangchuk T."/>
            <person name="Wangdi T."/>
            <person name="Whittaker C."/>
            <person name="Wilkinson J."/>
            <person name="Wu Y."/>
            <person name="Wyman D."/>
            <person name="Yadav S."/>
            <person name="Yang S."/>
            <person name="Yang X."/>
            <person name="Yeager S."/>
            <person name="Yee E."/>
            <person name="Young G."/>
            <person name="Zainoun J."/>
            <person name="Zembeck L."/>
            <person name="Zimmer A."/>
            <person name="Zody M."/>
            <person name="Lander E."/>
        </authorList>
    </citation>
    <scope>NUCLEOTIDE SEQUENCE [LARGE SCALE GENOMIC DNA]</scope>
</reference>
<dbReference type="InterPro" id="IPR032071">
    <property type="entry name" value="DUF4806"/>
</dbReference>
<dbReference type="Pfam" id="PF16064">
    <property type="entry name" value="DUF4806"/>
    <property type="match status" value="1"/>
</dbReference>
<organism evidence="3 4">
    <name type="scientific">Ciona savignyi</name>
    <name type="common">Pacific transparent sea squirt</name>
    <dbReference type="NCBI Taxonomy" id="51511"/>
    <lineage>
        <taxon>Eukaryota</taxon>
        <taxon>Metazoa</taxon>
        <taxon>Chordata</taxon>
        <taxon>Tunicata</taxon>
        <taxon>Ascidiacea</taxon>
        <taxon>Phlebobranchia</taxon>
        <taxon>Cionidae</taxon>
        <taxon>Ciona</taxon>
    </lineage>
</organism>
<dbReference type="GeneTree" id="ENSGT01000000216007"/>
<dbReference type="Proteomes" id="UP000007875">
    <property type="component" value="Unassembled WGS sequence"/>
</dbReference>
<dbReference type="OMA" id="QEYAREP"/>
<keyword evidence="4" id="KW-1185">Reference proteome</keyword>
<feature type="domain" description="DUF4806" evidence="2">
    <location>
        <begin position="196"/>
        <end position="263"/>
    </location>
</feature>